<dbReference type="CDD" id="cd04301">
    <property type="entry name" value="NAT_SF"/>
    <property type="match status" value="1"/>
</dbReference>
<feature type="domain" description="N-acetyltransferase" evidence="3">
    <location>
        <begin position="8"/>
        <end position="163"/>
    </location>
</feature>
<organism evidence="4 5">
    <name type="scientific">Paenibacillus chungangensis</name>
    <dbReference type="NCBI Taxonomy" id="696535"/>
    <lineage>
        <taxon>Bacteria</taxon>
        <taxon>Bacillati</taxon>
        <taxon>Bacillota</taxon>
        <taxon>Bacilli</taxon>
        <taxon>Bacillales</taxon>
        <taxon>Paenibacillaceae</taxon>
        <taxon>Paenibacillus</taxon>
    </lineage>
</organism>
<dbReference type="EMBL" id="JBHTJZ010000002">
    <property type="protein sequence ID" value="MFD0957820.1"/>
    <property type="molecule type" value="Genomic_DNA"/>
</dbReference>
<dbReference type="PROSITE" id="PS51186">
    <property type="entry name" value="GNAT"/>
    <property type="match status" value="1"/>
</dbReference>
<reference evidence="5" key="1">
    <citation type="journal article" date="2019" name="Int. J. Syst. Evol. Microbiol.">
        <title>The Global Catalogue of Microorganisms (GCM) 10K type strain sequencing project: providing services to taxonomists for standard genome sequencing and annotation.</title>
        <authorList>
            <consortium name="The Broad Institute Genomics Platform"/>
            <consortium name="The Broad Institute Genome Sequencing Center for Infectious Disease"/>
            <person name="Wu L."/>
            <person name="Ma J."/>
        </authorList>
    </citation>
    <scope>NUCLEOTIDE SEQUENCE [LARGE SCALE GENOMIC DNA]</scope>
    <source>
        <strain evidence="5">CCUG 59129</strain>
    </source>
</reference>
<evidence type="ECO:0000313" key="4">
    <source>
        <dbReference type="EMBL" id="MFD0957820.1"/>
    </source>
</evidence>
<dbReference type="EC" id="2.3.-.-" evidence="4"/>
<accession>A0ABW3HK13</accession>
<dbReference type="InterPro" id="IPR016181">
    <property type="entry name" value="Acyl_CoA_acyltransferase"/>
</dbReference>
<sequence length="175" mass="19698">MLQLSDQFVIRDAEPEDLDQIVSIYNATIPGRMVTADVEPVTVESKLDWFRSRTPHERPIWVVHDAVSGGMSAWLSFQSFYGRPAYNATAEISIYISEPYRRCGLGSLMLERAIAESPRLGLTTLLGFVFRHNKPSLALLERFGFQQWGCLPGVAVLDGVERDVVIAGRRVEKQE</sequence>
<keyword evidence="1 4" id="KW-0808">Transferase</keyword>
<gene>
    <name evidence="4" type="ORF">ACFQ2I_00240</name>
</gene>
<evidence type="ECO:0000313" key="5">
    <source>
        <dbReference type="Proteomes" id="UP001596989"/>
    </source>
</evidence>
<dbReference type="InterPro" id="IPR000182">
    <property type="entry name" value="GNAT_dom"/>
</dbReference>
<name>A0ABW3HK13_9BACL</name>
<dbReference type="Gene3D" id="3.40.630.30">
    <property type="match status" value="1"/>
</dbReference>
<dbReference type="Pfam" id="PF00583">
    <property type="entry name" value="Acetyltransf_1"/>
    <property type="match status" value="1"/>
</dbReference>
<comment type="caution">
    <text evidence="4">The sequence shown here is derived from an EMBL/GenBank/DDBJ whole genome shotgun (WGS) entry which is preliminary data.</text>
</comment>
<protein>
    <submittedName>
        <fullName evidence="4">GNAT family N-acetyltransferase</fullName>
        <ecNumber evidence="4">2.3.-.-</ecNumber>
    </submittedName>
</protein>
<dbReference type="SUPFAM" id="SSF55729">
    <property type="entry name" value="Acyl-CoA N-acyltransferases (Nat)"/>
    <property type="match status" value="1"/>
</dbReference>
<dbReference type="Proteomes" id="UP001596989">
    <property type="component" value="Unassembled WGS sequence"/>
</dbReference>
<evidence type="ECO:0000256" key="2">
    <source>
        <dbReference type="ARBA" id="ARBA00023315"/>
    </source>
</evidence>
<dbReference type="RefSeq" id="WP_377561423.1">
    <property type="nucleotide sequence ID" value="NZ_JBHTJZ010000002.1"/>
</dbReference>
<keyword evidence="2 4" id="KW-0012">Acyltransferase</keyword>
<dbReference type="PANTHER" id="PTHR43072">
    <property type="entry name" value="N-ACETYLTRANSFERASE"/>
    <property type="match status" value="1"/>
</dbReference>
<proteinExistence type="predicted"/>
<evidence type="ECO:0000256" key="1">
    <source>
        <dbReference type="ARBA" id="ARBA00022679"/>
    </source>
</evidence>
<dbReference type="PANTHER" id="PTHR43072:SF23">
    <property type="entry name" value="UPF0039 PROTEIN C11D3.02C"/>
    <property type="match status" value="1"/>
</dbReference>
<dbReference type="GO" id="GO:0016746">
    <property type="term" value="F:acyltransferase activity"/>
    <property type="evidence" value="ECO:0007669"/>
    <property type="project" value="UniProtKB-KW"/>
</dbReference>
<evidence type="ECO:0000259" key="3">
    <source>
        <dbReference type="PROSITE" id="PS51186"/>
    </source>
</evidence>
<keyword evidence="5" id="KW-1185">Reference proteome</keyword>